<dbReference type="Pfam" id="PF04883">
    <property type="entry name" value="HK97-gp10_like"/>
    <property type="match status" value="1"/>
</dbReference>
<name>A0A6M7TM98_9HYPH</name>
<evidence type="ECO:0000313" key="2">
    <source>
        <dbReference type="Proteomes" id="UP000275530"/>
    </source>
</evidence>
<dbReference type="Proteomes" id="UP000275530">
    <property type="component" value="Unassembled WGS sequence"/>
</dbReference>
<dbReference type="AlphaFoldDB" id="A0A6M7TM98"/>
<accession>A0A6M7TM98</accession>
<proteinExistence type="predicted"/>
<gene>
    <name evidence="1" type="ORF">D3242_01240</name>
</gene>
<dbReference type="EMBL" id="QZXA01000001">
    <property type="protein sequence ID" value="RJT37900.1"/>
    <property type="molecule type" value="Genomic_DNA"/>
</dbReference>
<dbReference type="InterPro" id="IPR010064">
    <property type="entry name" value="HK97-gp10_tail"/>
</dbReference>
<protein>
    <submittedName>
        <fullName evidence="1">Uncharacterized protein</fullName>
    </submittedName>
</protein>
<dbReference type="RefSeq" id="WP_064983110.1">
    <property type="nucleotide sequence ID" value="NZ_CP033507.1"/>
</dbReference>
<sequence>MPVRGDKETARALRALSQQVAVPLGVTSRFALQPTLKAARANAKALPLKESTGTLAASLVIRQKPRTSKLNPTFQVGPNAGFQRNTEFGPRRPVKYAHLVEFGTAPHYQPGRGVVHPGSAPHPFMAPAYYSTRDQVVKRFGDKIGPEMEKRAAKLAAKLPK</sequence>
<organism evidence="1 2">
    <name type="scientific">Mesorhizobium jarvisii</name>
    <dbReference type="NCBI Taxonomy" id="1777867"/>
    <lineage>
        <taxon>Bacteria</taxon>
        <taxon>Pseudomonadati</taxon>
        <taxon>Pseudomonadota</taxon>
        <taxon>Alphaproteobacteria</taxon>
        <taxon>Hyphomicrobiales</taxon>
        <taxon>Phyllobacteriaceae</taxon>
        <taxon>Mesorhizobium</taxon>
    </lineage>
</organism>
<reference evidence="1 2" key="1">
    <citation type="submission" date="2018-09" db="EMBL/GenBank/DDBJ databases">
        <title>Mesorhizobium carmichaelinearum sp. nov. isolated from Carmichaelinea spp. root nodules in New Zealand.</title>
        <authorList>
            <person name="De Meyer S.E."/>
        </authorList>
    </citation>
    <scope>NUCLEOTIDE SEQUENCE [LARGE SCALE GENOMIC DNA]</scope>
    <source>
        <strain evidence="1 2">LMG 28313</strain>
    </source>
</reference>
<keyword evidence="2" id="KW-1185">Reference proteome</keyword>
<evidence type="ECO:0000313" key="1">
    <source>
        <dbReference type="EMBL" id="RJT37900.1"/>
    </source>
</evidence>
<comment type="caution">
    <text evidence="1">The sequence shown here is derived from an EMBL/GenBank/DDBJ whole genome shotgun (WGS) entry which is preliminary data.</text>
</comment>